<evidence type="ECO:0000256" key="5">
    <source>
        <dbReference type="ARBA" id="ARBA00019926"/>
    </source>
</evidence>
<evidence type="ECO:0000313" key="13">
    <source>
        <dbReference type="EMBL" id="CVK33401.1"/>
    </source>
</evidence>
<keyword evidence="9 12" id="KW-0418">Kinase</keyword>
<evidence type="ECO:0000256" key="2">
    <source>
        <dbReference type="ARBA" id="ARBA00004496"/>
    </source>
</evidence>
<proteinExistence type="inferred from homology"/>
<comment type="similarity">
    <text evidence="3 12">Belongs to the archaeal adenylate kinase family.</text>
</comment>
<keyword evidence="7 12" id="KW-0808">Transferase</keyword>
<evidence type="ECO:0000256" key="4">
    <source>
        <dbReference type="ARBA" id="ARBA00012955"/>
    </source>
</evidence>
<dbReference type="HAMAP" id="MF_00234">
    <property type="entry name" value="Adenylate_kinase_AdkA"/>
    <property type="match status" value="1"/>
</dbReference>
<dbReference type="GO" id="GO:0004017">
    <property type="term" value="F:AMP kinase activity"/>
    <property type="evidence" value="ECO:0007669"/>
    <property type="project" value="UniProtKB-UniRule"/>
</dbReference>
<evidence type="ECO:0000256" key="3">
    <source>
        <dbReference type="ARBA" id="ARBA00007088"/>
    </source>
</evidence>
<dbReference type="EC" id="2.7.4.3" evidence="4 12"/>
<organism evidence="13 15">
    <name type="scientific">Methanoculleus bourgensis</name>
    <dbReference type="NCBI Taxonomy" id="83986"/>
    <lineage>
        <taxon>Archaea</taxon>
        <taxon>Methanobacteriati</taxon>
        <taxon>Methanobacteriota</taxon>
        <taxon>Stenosarchaea group</taxon>
        <taxon>Methanomicrobia</taxon>
        <taxon>Methanomicrobiales</taxon>
        <taxon>Methanomicrobiaceae</taxon>
        <taxon>Methanoculleus</taxon>
    </lineage>
</organism>
<dbReference type="Gene3D" id="3.40.50.300">
    <property type="entry name" value="P-loop containing nucleotide triphosphate hydrolases"/>
    <property type="match status" value="1"/>
</dbReference>
<dbReference type="EMBL" id="LT158599">
    <property type="protein sequence ID" value="CVK33401.1"/>
    <property type="molecule type" value="Genomic_DNA"/>
</dbReference>
<dbReference type="SUPFAM" id="SSF52540">
    <property type="entry name" value="P-loop containing nucleoside triphosphate hydrolases"/>
    <property type="match status" value="1"/>
</dbReference>
<reference evidence="14" key="2">
    <citation type="submission" date="2020-05" db="EMBL/GenBank/DDBJ databases">
        <title>The first insight into the ecology of ammonia-tolerant syntrophic propionate oxidizing bacteria.</title>
        <authorList>
            <person name="Singh A."/>
            <person name="Schnurer A."/>
            <person name="Westerholm M."/>
        </authorList>
    </citation>
    <scope>NUCLEOTIDE SEQUENCE</scope>
    <source>
        <strain evidence="14">MAG54</strain>
    </source>
</reference>
<reference evidence="13 15" key="1">
    <citation type="submission" date="2016-01" db="EMBL/GenBank/DDBJ databases">
        <authorList>
            <person name="Manzoor S."/>
        </authorList>
    </citation>
    <scope>NUCLEOTIDE SEQUENCE [LARGE SCALE GENOMIC DNA]</scope>
    <source>
        <strain evidence="13">Methanoculleus sp MAB1</strain>
    </source>
</reference>
<evidence type="ECO:0000313" key="14">
    <source>
        <dbReference type="EMBL" id="NQS77241.1"/>
    </source>
</evidence>
<dbReference type="InterPro" id="IPR023477">
    <property type="entry name" value="Adenylate_kinase_AdkA"/>
</dbReference>
<evidence type="ECO:0000256" key="10">
    <source>
        <dbReference type="ARBA" id="ARBA00022840"/>
    </source>
</evidence>
<name>A0A0X3BN33_9EURY</name>
<comment type="subcellular location">
    <subcellularLocation>
        <location evidence="2 12">Cytoplasm</location>
    </subcellularLocation>
</comment>
<dbReference type="NCBIfam" id="NF003122">
    <property type="entry name" value="PRK04040.1"/>
    <property type="match status" value="1"/>
</dbReference>
<comment type="catalytic activity">
    <reaction evidence="1 12">
        <text>AMP + ATP = 2 ADP</text>
        <dbReference type="Rhea" id="RHEA:12973"/>
        <dbReference type="ChEBI" id="CHEBI:30616"/>
        <dbReference type="ChEBI" id="CHEBI:456215"/>
        <dbReference type="ChEBI" id="CHEBI:456216"/>
        <dbReference type="EC" id="2.7.4.3"/>
    </reaction>
</comment>
<dbReference type="GO" id="GO:0005524">
    <property type="term" value="F:ATP binding"/>
    <property type="evidence" value="ECO:0007669"/>
    <property type="project" value="UniProtKB-UniRule"/>
</dbReference>
<dbReference type="AlphaFoldDB" id="A0A0X3BN33"/>
<evidence type="ECO:0000256" key="9">
    <source>
        <dbReference type="ARBA" id="ARBA00022777"/>
    </source>
</evidence>
<dbReference type="GeneID" id="27137893"/>
<accession>A0A0X3BN33</accession>
<gene>
    <name evidence="12 13" type="primary">adkA</name>
    <name evidence="14" type="ORF">HQQ74_00760</name>
    <name evidence="13" type="ORF">MMAB1_2188</name>
</gene>
<keyword evidence="8 12" id="KW-0547">Nucleotide-binding</keyword>
<sequence length="191" mass="20728">MGKKVVVTGVPGVGKTTVINGAMERLAAEGIAYEAVNFGTCMFDVACKESLVSDRDEMRKLGKDDQKRLQQAAASEIAAMSADANIIIDTHSSVKTPAGFLAGLPEWVLRELMPDVVVLVETDPDQILMRRLGDESRVRDMEGARAIAGHQEFNRAIAAAYAMYTGCTVKIVGNENFLLERAIDDLVNVLR</sequence>
<evidence type="ECO:0000256" key="8">
    <source>
        <dbReference type="ARBA" id="ARBA00022741"/>
    </source>
</evidence>
<feature type="binding site" evidence="12">
    <location>
        <begin position="9"/>
        <end position="17"/>
    </location>
    <ligand>
        <name>ATP</name>
        <dbReference type="ChEBI" id="CHEBI:30616"/>
    </ligand>
</feature>
<dbReference type="OrthoDB" id="26198at2157"/>
<evidence type="ECO:0000256" key="6">
    <source>
        <dbReference type="ARBA" id="ARBA00022490"/>
    </source>
</evidence>
<evidence type="ECO:0000256" key="11">
    <source>
        <dbReference type="ARBA" id="ARBA00033336"/>
    </source>
</evidence>
<keyword evidence="10 12" id="KW-0067">ATP-binding</keyword>
<evidence type="ECO:0000256" key="7">
    <source>
        <dbReference type="ARBA" id="ARBA00022679"/>
    </source>
</evidence>
<evidence type="ECO:0000256" key="1">
    <source>
        <dbReference type="ARBA" id="ARBA00000582"/>
    </source>
</evidence>
<evidence type="ECO:0000256" key="12">
    <source>
        <dbReference type="HAMAP-Rule" id="MF_00234"/>
    </source>
</evidence>
<dbReference type="Proteomes" id="UP000069850">
    <property type="component" value="Chromosome 1"/>
</dbReference>
<protein>
    <recommendedName>
        <fullName evidence="5 12">Adenylate kinase</fullName>
        <shortName evidence="12">AK</shortName>
        <ecNumber evidence="4 12">2.7.4.3</ecNumber>
    </recommendedName>
    <alternativeName>
        <fullName evidence="11 12">ATP-AMP transphosphorylase</fullName>
    </alternativeName>
</protein>
<evidence type="ECO:0000313" key="15">
    <source>
        <dbReference type="Proteomes" id="UP000069850"/>
    </source>
</evidence>
<dbReference type="GO" id="GO:0005737">
    <property type="term" value="C:cytoplasm"/>
    <property type="evidence" value="ECO:0007669"/>
    <property type="project" value="UniProtKB-SubCell"/>
</dbReference>
<dbReference type="RefSeq" id="WP_062264377.1">
    <property type="nucleotide sequence ID" value="NZ_BSDU01000001.1"/>
</dbReference>
<dbReference type="InterPro" id="IPR027417">
    <property type="entry name" value="P-loop_NTPase"/>
</dbReference>
<dbReference type="Proteomes" id="UP000737555">
    <property type="component" value="Unassembled WGS sequence"/>
</dbReference>
<keyword evidence="6 12" id="KW-0963">Cytoplasm</keyword>
<dbReference type="Pfam" id="PF13207">
    <property type="entry name" value="AAA_17"/>
    <property type="match status" value="1"/>
</dbReference>
<dbReference type="EMBL" id="JABMJE010000005">
    <property type="protein sequence ID" value="NQS77241.1"/>
    <property type="molecule type" value="Genomic_DNA"/>
</dbReference>
<dbReference type="KEGG" id="mema:MMAB1_2188"/>